<gene>
    <name evidence="2" type="ORF">PIB30_094306</name>
</gene>
<organism evidence="2 3">
    <name type="scientific">Stylosanthes scabra</name>
    <dbReference type="NCBI Taxonomy" id="79078"/>
    <lineage>
        <taxon>Eukaryota</taxon>
        <taxon>Viridiplantae</taxon>
        <taxon>Streptophyta</taxon>
        <taxon>Embryophyta</taxon>
        <taxon>Tracheophyta</taxon>
        <taxon>Spermatophyta</taxon>
        <taxon>Magnoliopsida</taxon>
        <taxon>eudicotyledons</taxon>
        <taxon>Gunneridae</taxon>
        <taxon>Pentapetalae</taxon>
        <taxon>rosids</taxon>
        <taxon>fabids</taxon>
        <taxon>Fabales</taxon>
        <taxon>Fabaceae</taxon>
        <taxon>Papilionoideae</taxon>
        <taxon>50 kb inversion clade</taxon>
        <taxon>dalbergioids sensu lato</taxon>
        <taxon>Dalbergieae</taxon>
        <taxon>Pterocarpus clade</taxon>
        <taxon>Stylosanthes</taxon>
    </lineage>
</organism>
<accession>A0ABU6RVY3</accession>
<feature type="region of interest" description="Disordered" evidence="1">
    <location>
        <begin position="1"/>
        <end position="100"/>
    </location>
</feature>
<reference evidence="2 3" key="1">
    <citation type="journal article" date="2023" name="Plants (Basel)">
        <title>Bridging the Gap: Combining Genomics and Transcriptomics Approaches to Understand Stylosanthes scabra, an Orphan Legume from the Brazilian Caatinga.</title>
        <authorList>
            <person name="Ferreira-Neto J.R.C."/>
            <person name="da Silva M.D."/>
            <person name="Binneck E."/>
            <person name="de Melo N.F."/>
            <person name="da Silva R.H."/>
            <person name="de Melo A.L.T.M."/>
            <person name="Pandolfi V."/>
            <person name="Bustamante F.O."/>
            <person name="Brasileiro-Vidal A.C."/>
            <person name="Benko-Iseppon A.M."/>
        </authorList>
    </citation>
    <scope>NUCLEOTIDE SEQUENCE [LARGE SCALE GENOMIC DNA]</scope>
    <source>
        <tissue evidence="2">Leaves</tissue>
    </source>
</reference>
<protein>
    <submittedName>
        <fullName evidence="2">Uncharacterized protein</fullName>
    </submittedName>
</protein>
<sequence length="100" mass="10895">MDPLEKTRKSKKKKPRMAPGSDIGQAEEVDLSQSAPIPEEPPAHIPAPGISSIPPANPPPARFRMKQPIIRAPSIPIPNLNEPQAFTFMPTPGFRSPQNI</sequence>
<keyword evidence="3" id="KW-1185">Reference proteome</keyword>
<comment type="caution">
    <text evidence="2">The sequence shown here is derived from an EMBL/GenBank/DDBJ whole genome shotgun (WGS) entry which is preliminary data.</text>
</comment>
<evidence type="ECO:0000313" key="2">
    <source>
        <dbReference type="EMBL" id="MED6128084.1"/>
    </source>
</evidence>
<proteinExistence type="predicted"/>
<evidence type="ECO:0000256" key="1">
    <source>
        <dbReference type="SAM" id="MobiDB-lite"/>
    </source>
</evidence>
<evidence type="ECO:0000313" key="3">
    <source>
        <dbReference type="Proteomes" id="UP001341840"/>
    </source>
</evidence>
<name>A0ABU6RVY3_9FABA</name>
<dbReference type="EMBL" id="JASCZI010032282">
    <property type="protein sequence ID" value="MED6128084.1"/>
    <property type="molecule type" value="Genomic_DNA"/>
</dbReference>
<dbReference type="Proteomes" id="UP001341840">
    <property type="component" value="Unassembled WGS sequence"/>
</dbReference>